<reference evidence="2 3" key="1">
    <citation type="submission" date="2019-02" db="EMBL/GenBank/DDBJ databases">
        <title>Deep-cultivation of Planctomycetes and their phenomic and genomic characterization uncovers novel biology.</title>
        <authorList>
            <person name="Wiegand S."/>
            <person name="Jogler M."/>
            <person name="Boedeker C."/>
            <person name="Pinto D."/>
            <person name="Vollmers J."/>
            <person name="Rivas-Marin E."/>
            <person name="Kohn T."/>
            <person name="Peeters S.H."/>
            <person name="Heuer A."/>
            <person name="Rast P."/>
            <person name="Oberbeckmann S."/>
            <person name="Bunk B."/>
            <person name="Jeske O."/>
            <person name="Meyerdierks A."/>
            <person name="Storesund J.E."/>
            <person name="Kallscheuer N."/>
            <person name="Luecker S."/>
            <person name="Lage O.M."/>
            <person name="Pohl T."/>
            <person name="Merkel B.J."/>
            <person name="Hornburger P."/>
            <person name="Mueller R.-W."/>
            <person name="Bruemmer F."/>
            <person name="Labrenz M."/>
            <person name="Spormann A.M."/>
            <person name="Op den Camp H."/>
            <person name="Overmann J."/>
            <person name="Amann R."/>
            <person name="Jetten M.S.M."/>
            <person name="Mascher T."/>
            <person name="Medema M.H."/>
            <person name="Devos D.P."/>
            <person name="Kaster A.-K."/>
            <person name="Ovreas L."/>
            <person name="Rohde M."/>
            <person name="Galperin M.Y."/>
            <person name="Jogler C."/>
        </authorList>
    </citation>
    <scope>NUCLEOTIDE SEQUENCE [LARGE SCALE GENOMIC DNA]</scope>
    <source>
        <strain evidence="2 3">Pla175</strain>
    </source>
</reference>
<dbReference type="Pfam" id="PF10771">
    <property type="entry name" value="DUF2582"/>
    <property type="match status" value="1"/>
</dbReference>
<dbReference type="AlphaFoldDB" id="A0A518D7R2"/>
<dbReference type="Gene3D" id="1.10.10.10">
    <property type="entry name" value="Winged helix-like DNA-binding domain superfamily/Winged helix DNA-binding domain"/>
    <property type="match status" value="1"/>
</dbReference>
<keyword evidence="3" id="KW-1185">Reference proteome</keyword>
<dbReference type="KEGG" id="pnd:Pla175_08740"/>
<gene>
    <name evidence="2" type="ORF">Pla175_08740</name>
</gene>
<dbReference type="InterPro" id="IPR036388">
    <property type="entry name" value="WH-like_DNA-bd_sf"/>
</dbReference>
<name>A0A518D7R2_9BACT</name>
<dbReference type="RefSeq" id="WP_145281473.1">
    <property type="nucleotide sequence ID" value="NZ_CP036291.1"/>
</dbReference>
<protein>
    <recommendedName>
        <fullName evidence="4">Winged helix-turn-helix domain-containing protein</fullName>
    </recommendedName>
</protein>
<feature type="compositionally biased region" description="Low complexity" evidence="1">
    <location>
        <begin position="7"/>
        <end position="21"/>
    </location>
</feature>
<dbReference type="EMBL" id="CP036291">
    <property type="protein sequence ID" value="QDU87512.1"/>
    <property type="molecule type" value="Genomic_DNA"/>
</dbReference>
<dbReference type="OrthoDB" id="5570695at2"/>
<feature type="region of interest" description="Disordered" evidence="1">
    <location>
        <begin position="1"/>
        <end position="55"/>
    </location>
</feature>
<accession>A0A518D7R2</accession>
<sequence length="120" mass="12092">MAKKKAATNGAASAPAPTTKAPAKKAPKKAAAKKPAAKPVAAKEKVAKAPAAPAISTEQIGDAAGHVWGALADQGPLTLAALKQACPVSAELVLAAVGWLAREDKLAFETFGRTMKVSVR</sequence>
<dbReference type="InterPro" id="IPR019707">
    <property type="entry name" value="DUF2582"/>
</dbReference>
<feature type="compositionally biased region" description="Basic residues" evidence="1">
    <location>
        <begin position="22"/>
        <end position="36"/>
    </location>
</feature>
<evidence type="ECO:0000313" key="3">
    <source>
        <dbReference type="Proteomes" id="UP000317429"/>
    </source>
</evidence>
<proteinExistence type="predicted"/>
<evidence type="ECO:0000313" key="2">
    <source>
        <dbReference type="EMBL" id="QDU87512.1"/>
    </source>
</evidence>
<evidence type="ECO:0008006" key="4">
    <source>
        <dbReference type="Google" id="ProtNLM"/>
    </source>
</evidence>
<dbReference type="Proteomes" id="UP000317429">
    <property type="component" value="Chromosome"/>
</dbReference>
<evidence type="ECO:0000256" key="1">
    <source>
        <dbReference type="SAM" id="MobiDB-lite"/>
    </source>
</evidence>
<organism evidence="2 3">
    <name type="scientific">Pirellulimonas nuda</name>
    <dbReference type="NCBI Taxonomy" id="2528009"/>
    <lineage>
        <taxon>Bacteria</taxon>
        <taxon>Pseudomonadati</taxon>
        <taxon>Planctomycetota</taxon>
        <taxon>Planctomycetia</taxon>
        <taxon>Pirellulales</taxon>
        <taxon>Lacipirellulaceae</taxon>
        <taxon>Pirellulimonas</taxon>
    </lineage>
</organism>